<evidence type="ECO:0000256" key="2">
    <source>
        <dbReference type="ARBA" id="ARBA00011255"/>
    </source>
</evidence>
<dbReference type="PANTHER" id="PTHR30288:SF0">
    <property type="entry name" value="FLAGELLAR HOOK-ASSOCIATED PROTEIN 2"/>
    <property type="match status" value="1"/>
</dbReference>
<dbReference type="PANTHER" id="PTHR30288">
    <property type="entry name" value="FLAGELLAR CAP/ASSEMBLY PROTEIN FLID"/>
    <property type="match status" value="1"/>
</dbReference>
<keyword evidence="4 5" id="KW-0975">Bacterial flagellum</keyword>
<reference evidence="8 9" key="1">
    <citation type="submission" date="2023-05" db="EMBL/GenBank/DDBJ databases">
        <title>Rombocin, a short stable natural nisin variant, displays selective antimicrobial activity against Listeria monocytogenes and employs dual mode of action to kill target bacterial strains.</title>
        <authorList>
            <person name="Wambui J."/>
            <person name="Stephan R."/>
            <person name="Kuipers O.P."/>
        </authorList>
    </citation>
    <scope>NUCLEOTIDE SEQUENCE [LARGE SCALE GENOMIC DNA]</scope>
    <source>
        <strain evidence="8 9">RC002</strain>
    </source>
</reference>
<keyword evidence="3 5" id="KW-0175">Coiled coil</keyword>
<evidence type="ECO:0000259" key="7">
    <source>
        <dbReference type="Pfam" id="PF07195"/>
    </source>
</evidence>
<keyword evidence="5" id="KW-0964">Secreted</keyword>
<name>A0ABT7E6Y9_9FIRM</name>
<organism evidence="8 9">
    <name type="scientific">Romboutsia sedimentorum</name>
    <dbReference type="NCBI Taxonomy" id="1368474"/>
    <lineage>
        <taxon>Bacteria</taxon>
        <taxon>Bacillati</taxon>
        <taxon>Bacillota</taxon>
        <taxon>Clostridia</taxon>
        <taxon>Peptostreptococcales</taxon>
        <taxon>Peptostreptococcaceae</taxon>
        <taxon>Romboutsia</taxon>
    </lineage>
</organism>
<dbReference type="InterPro" id="IPR003481">
    <property type="entry name" value="FliD_N"/>
</dbReference>
<evidence type="ECO:0000259" key="6">
    <source>
        <dbReference type="Pfam" id="PF02465"/>
    </source>
</evidence>
<keyword evidence="8" id="KW-0969">Cilium</keyword>
<dbReference type="RefSeq" id="WP_284131664.1">
    <property type="nucleotide sequence ID" value="NZ_JASKYM010000001.1"/>
</dbReference>
<keyword evidence="8" id="KW-0966">Cell projection</keyword>
<feature type="coiled-coil region" evidence="5">
    <location>
        <begin position="480"/>
        <end position="507"/>
    </location>
</feature>
<evidence type="ECO:0000256" key="1">
    <source>
        <dbReference type="ARBA" id="ARBA00009764"/>
    </source>
</evidence>
<comment type="function">
    <text evidence="5">Required for morphogenesis and for the elongation of the flagellar filament by facilitating polymerization of the flagellin monomers at the tip of growing filament. Forms a capping structure, which prevents flagellin subunits (transported through the central channel of the flagellum) from leaking out without polymerization at the distal end.</text>
</comment>
<dbReference type="Proteomes" id="UP001301012">
    <property type="component" value="Unassembled WGS sequence"/>
</dbReference>
<keyword evidence="8" id="KW-0282">Flagellum</keyword>
<comment type="caution">
    <text evidence="8">The sequence shown here is derived from an EMBL/GenBank/DDBJ whole genome shotgun (WGS) entry which is preliminary data.</text>
</comment>
<feature type="domain" description="Flagellar hook-associated protein 2 N-terminal" evidence="6">
    <location>
        <begin position="14"/>
        <end position="114"/>
    </location>
</feature>
<accession>A0ABT7E6Y9</accession>
<feature type="domain" description="Flagellar hook-associated protein 2 C-terminal" evidence="7">
    <location>
        <begin position="268"/>
        <end position="524"/>
    </location>
</feature>
<evidence type="ECO:0000256" key="4">
    <source>
        <dbReference type="ARBA" id="ARBA00023143"/>
    </source>
</evidence>
<proteinExistence type="inferred from homology"/>
<dbReference type="Pfam" id="PF07195">
    <property type="entry name" value="FliD_C"/>
    <property type="match status" value="1"/>
</dbReference>
<keyword evidence="9" id="KW-1185">Reference proteome</keyword>
<dbReference type="Pfam" id="PF02465">
    <property type="entry name" value="FliD_N"/>
    <property type="match status" value="1"/>
</dbReference>
<dbReference type="InterPro" id="IPR040026">
    <property type="entry name" value="FliD"/>
</dbReference>
<comment type="similarity">
    <text evidence="1 5">Belongs to the FliD family.</text>
</comment>
<evidence type="ECO:0000256" key="5">
    <source>
        <dbReference type="RuleBase" id="RU362066"/>
    </source>
</evidence>
<dbReference type="InterPro" id="IPR010809">
    <property type="entry name" value="FliD_C"/>
</dbReference>
<sequence>MPSVSSVRIPGLATGMDTDTMIKEMLKGEQSKVDKAKQKEQTTKWQQEIYREIIKDTKGFEEKYFSLSSKNSLLSSSAWSTLTVTSSNPNVITATGNAGANSMNYDFNVIKMAQEPKLSSNKTLTNESTLKELGLNLDETFAISFGKDGKGLSKEINIRTEPVYEKDDSGNDKLDDNGNKIIKEPADTIGTLINKINDSTSGEVKASYSEITGKFTIECKETGEKSKIEIKKGTPSVDVDGNTTVVYDQPSNALDFVFGVNNNSSIGENSQIEIKDKDGSVLKTINEEKNIFTIDGININVKGLGETKLTSKQEVQPVVDNMKAFVEDYNKIMDKVYDLLTEKKKVDYPPLTEAQKEDMSEEEIERWEKKAKEGILRNDSEMRKFMDDMQKSIFGDKMSILNDMGLTSHDDYNKKGQIALDEKKFIKALENNSDKVYQIFAKDDSSVLERMKSTIKDYTGGSSSIFARKAGLEKTASAVNNFYSEQLKRQEEGIKKLQRKMSERESQLYKQFANLESSMNKLNSQMSYFSQM</sequence>
<evidence type="ECO:0000313" key="9">
    <source>
        <dbReference type="Proteomes" id="UP001301012"/>
    </source>
</evidence>
<dbReference type="EMBL" id="JASKYM010000001">
    <property type="protein sequence ID" value="MDK2562700.1"/>
    <property type="molecule type" value="Genomic_DNA"/>
</dbReference>
<comment type="subunit">
    <text evidence="2 5">Homopentamer.</text>
</comment>
<evidence type="ECO:0000256" key="3">
    <source>
        <dbReference type="ARBA" id="ARBA00023054"/>
    </source>
</evidence>
<gene>
    <name evidence="8" type="primary">fliD</name>
    <name evidence="8" type="ORF">QOZ84_03990</name>
</gene>
<comment type="subcellular location">
    <subcellularLocation>
        <location evidence="5">Secreted</location>
    </subcellularLocation>
    <subcellularLocation>
        <location evidence="5">Bacterial flagellum</location>
    </subcellularLocation>
</comment>
<evidence type="ECO:0000313" key="8">
    <source>
        <dbReference type="EMBL" id="MDK2562700.1"/>
    </source>
</evidence>
<protein>
    <recommendedName>
        <fullName evidence="5">Flagellar hook-associated protein 2</fullName>
        <shortName evidence="5">HAP2</shortName>
    </recommendedName>
    <alternativeName>
        <fullName evidence="5">Flagellar cap protein</fullName>
    </alternativeName>
</protein>